<reference evidence="2" key="1">
    <citation type="submission" date="2024-07" db="EMBL/GenBank/DDBJ databases">
        <title>Complete genome sequence of Verrucomicrobiaceae bacterium NT6N.</title>
        <authorList>
            <person name="Huang C."/>
            <person name="Takami H."/>
            <person name="Hamasaki K."/>
        </authorList>
    </citation>
    <scope>NUCLEOTIDE SEQUENCE</scope>
    <source>
        <strain evidence="2">NT6N</strain>
    </source>
</reference>
<dbReference type="KEGG" id="osu:NT6N_04050"/>
<evidence type="ECO:0000256" key="1">
    <source>
        <dbReference type="SAM" id="MobiDB-lite"/>
    </source>
</evidence>
<evidence type="ECO:0008006" key="3">
    <source>
        <dbReference type="Google" id="ProtNLM"/>
    </source>
</evidence>
<evidence type="ECO:0000313" key="2">
    <source>
        <dbReference type="EMBL" id="BDS05365.1"/>
    </source>
</evidence>
<feature type="compositionally biased region" description="Polar residues" evidence="1">
    <location>
        <begin position="151"/>
        <end position="165"/>
    </location>
</feature>
<sequence length="171" mass="19741">MLLISGCRESERPSQEGVKTSPTMSLERMIKENGEVTFHGWNGMERNHTAHFRLTFQKEGKVNLDTMGYNFVFAHGSFRLKDDSLLDITFDQIDAPEIDKRGYTTDWPTLRLTESEGRLQIHREDGSTAWHLDWPLYPMITRDLWPVSTLTNNAEQGRAHQSTTRPESKSE</sequence>
<feature type="region of interest" description="Disordered" evidence="1">
    <location>
        <begin position="1"/>
        <end position="22"/>
    </location>
</feature>
<gene>
    <name evidence="2" type="ORF">NT6N_04050</name>
</gene>
<proteinExistence type="predicted"/>
<name>A0AAT9FHB9_9BACT</name>
<feature type="region of interest" description="Disordered" evidence="1">
    <location>
        <begin position="151"/>
        <end position="171"/>
    </location>
</feature>
<dbReference type="EMBL" id="AP026866">
    <property type="protein sequence ID" value="BDS05365.1"/>
    <property type="molecule type" value="Genomic_DNA"/>
</dbReference>
<dbReference type="AlphaFoldDB" id="A0AAT9FHB9"/>
<organism evidence="2">
    <name type="scientific">Oceaniferula spumae</name>
    <dbReference type="NCBI Taxonomy" id="2979115"/>
    <lineage>
        <taxon>Bacteria</taxon>
        <taxon>Pseudomonadati</taxon>
        <taxon>Verrucomicrobiota</taxon>
        <taxon>Verrucomicrobiia</taxon>
        <taxon>Verrucomicrobiales</taxon>
        <taxon>Verrucomicrobiaceae</taxon>
        <taxon>Oceaniferula</taxon>
    </lineage>
</organism>
<accession>A0AAT9FHB9</accession>
<protein>
    <recommendedName>
        <fullName evidence="3">Lipoprotein</fullName>
    </recommendedName>
</protein>